<protein>
    <recommendedName>
        <fullName evidence="3">Alpha/beta hydrolase</fullName>
    </recommendedName>
</protein>
<evidence type="ECO:0000313" key="1">
    <source>
        <dbReference type="EMBL" id="PSR58608.1"/>
    </source>
</evidence>
<sequence length="141" mass="14880">MESMLRRPGRFAEFMKTGQTTPADAHARLAEVRCPALVIMGSADPDFADPEAEAKAIVAAAPDGVGRVVMIENGGHYPHAQSADDVAAAIIPFLAGARRGTRAPRSGAPCDVRALVRPCRMRGGVPPRLAVDRGGRSARLR</sequence>
<dbReference type="SUPFAM" id="SSF53474">
    <property type="entry name" value="alpha/beta-Hydrolases"/>
    <property type="match status" value="1"/>
</dbReference>
<dbReference type="Gene3D" id="3.40.50.1820">
    <property type="entry name" value="alpha/beta hydrolase"/>
    <property type="match status" value="1"/>
</dbReference>
<dbReference type="EMBL" id="PYHS01000022">
    <property type="protein sequence ID" value="PSR58608.1"/>
    <property type="molecule type" value="Genomic_DNA"/>
</dbReference>
<gene>
    <name evidence="1" type="ORF">C8259_29995</name>
</gene>
<proteinExistence type="predicted"/>
<comment type="caution">
    <text evidence="1">The sequence shown here is derived from an EMBL/GenBank/DDBJ whole genome shotgun (WGS) entry which is preliminary data.</text>
</comment>
<evidence type="ECO:0008006" key="3">
    <source>
        <dbReference type="Google" id="ProtNLM"/>
    </source>
</evidence>
<dbReference type="AlphaFoldDB" id="A0A2T2YSZ1"/>
<dbReference type="Proteomes" id="UP000241647">
    <property type="component" value="Unassembled WGS sequence"/>
</dbReference>
<accession>A0A2T2YSZ1</accession>
<evidence type="ECO:0000313" key="2">
    <source>
        <dbReference type="Proteomes" id="UP000241647"/>
    </source>
</evidence>
<organism evidence="1 2">
    <name type="scientific">Nocardia nova</name>
    <dbReference type="NCBI Taxonomy" id="37330"/>
    <lineage>
        <taxon>Bacteria</taxon>
        <taxon>Bacillati</taxon>
        <taxon>Actinomycetota</taxon>
        <taxon>Actinomycetes</taxon>
        <taxon>Mycobacteriales</taxon>
        <taxon>Nocardiaceae</taxon>
        <taxon>Nocardia</taxon>
    </lineage>
</organism>
<dbReference type="InterPro" id="IPR029058">
    <property type="entry name" value="AB_hydrolase_fold"/>
</dbReference>
<name>A0A2T2YSZ1_9NOCA</name>
<reference evidence="1 2" key="1">
    <citation type="submission" date="2018-02" db="EMBL/GenBank/DDBJ databases">
        <title>8 Nocardia nova and 1 Nocardia cyriacigeorgica strain used for evolution to TMP-SMX.</title>
        <authorList>
            <person name="Mehta H."/>
            <person name="Weng J."/>
            <person name="Shamoo Y."/>
        </authorList>
    </citation>
    <scope>NUCLEOTIDE SEQUENCE [LARGE SCALE GENOMIC DNA]</scope>
    <source>
        <strain evidence="1 2">ATCC 33727</strain>
    </source>
</reference>